<reference evidence="2 3" key="1">
    <citation type="submission" date="2020-02" db="EMBL/GenBank/DDBJ databases">
        <title>Relaxed selection underlies rapid genomic changes in the transitions from sociality to social parasitism in ants.</title>
        <authorList>
            <person name="Bi X."/>
        </authorList>
    </citation>
    <scope>NUCLEOTIDE SEQUENCE [LARGE SCALE GENOMIC DNA]</scope>
    <source>
        <strain evidence="2">BGI-DK2014b</strain>
        <tissue evidence="2">Whole body</tissue>
    </source>
</reference>
<dbReference type="Gene3D" id="3.30.420.10">
    <property type="entry name" value="Ribonuclease H-like superfamily/Ribonuclease H"/>
    <property type="match status" value="1"/>
</dbReference>
<dbReference type="GO" id="GO:0032259">
    <property type="term" value="P:methylation"/>
    <property type="evidence" value="ECO:0007669"/>
    <property type="project" value="UniProtKB-KW"/>
</dbReference>
<dbReference type="InterPro" id="IPR036397">
    <property type="entry name" value="RNaseH_sf"/>
</dbReference>
<feature type="non-terminal residue" evidence="2">
    <location>
        <position position="1"/>
    </location>
</feature>
<accession>A0A836FP87</accession>
<evidence type="ECO:0000256" key="1">
    <source>
        <dbReference type="SAM" id="MobiDB-lite"/>
    </source>
</evidence>
<organism evidence="2 3">
    <name type="scientific">Acromyrmex heyeri</name>
    <dbReference type="NCBI Taxonomy" id="230685"/>
    <lineage>
        <taxon>Eukaryota</taxon>
        <taxon>Metazoa</taxon>
        <taxon>Ecdysozoa</taxon>
        <taxon>Arthropoda</taxon>
        <taxon>Hexapoda</taxon>
        <taxon>Insecta</taxon>
        <taxon>Pterygota</taxon>
        <taxon>Neoptera</taxon>
        <taxon>Endopterygota</taxon>
        <taxon>Hymenoptera</taxon>
        <taxon>Apocrita</taxon>
        <taxon>Aculeata</taxon>
        <taxon>Formicoidea</taxon>
        <taxon>Formicidae</taxon>
        <taxon>Myrmicinae</taxon>
        <taxon>Acromyrmex</taxon>
    </lineage>
</organism>
<comment type="caution">
    <text evidence="2">The sequence shown here is derived from an EMBL/GenBank/DDBJ whole genome shotgun (WGS) entry which is preliminary data.</text>
</comment>
<dbReference type="PANTHER" id="PTHR46060">
    <property type="entry name" value="MARINER MOS1 TRANSPOSASE-LIKE PROTEIN"/>
    <property type="match status" value="1"/>
</dbReference>
<feature type="region of interest" description="Disordered" evidence="1">
    <location>
        <begin position="1"/>
        <end position="22"/>
    </location>
</feature>
<gene>
    <name evidence="2" type="primary">Setmar_4</name>
    <name evidence="2" type="ORF">G6Z77_0003921</name>
</gene>
<dbReference type="OrthoDB" id="7542570at2759"/>
<dbReference type="AlphaFoldDB" id="A0A836FP87"/>
<dbReference type="GO" id="GO:0003676">
    <property type="term" value="F:nucleic acid binding"/>
    <property type="evidence" value="ECO:0007669"/>
    <property type="project" value="InterPro"/>
</dbReference>
<keyword evidence="2" id="KW-0808">Transferase</keyword>
<dbReference type="PANTHER" id="PTHR46060:SF3">
    <property type="entry name" value="PROTEIN GVQW3"/>
    <property type="match status" value="1"/>
</dbReference>
<keyword evidence="3" id="KW-1185">Reference proteome</keyword>
<protein>
    <submittedName>
        <fullName evidence="2">SETMR methyltransferase</fullName>
    </submittedName>
</protein>
<evidence type="ECO:0000313" key="3">
    <source>
        <dbReference type="Proteomes" id="UP000670152"/>
    </source>
</evidence>
<dbReference type="InterPro" id="IPR052709">
    <property type="entry name" value="Transposase-MT_Hybrid"/>
</dbReference>
<dbReference type="GO" id="GO:0008168">
    <property type="term" value="F:methyltransferase activity"/>
    <property type="evidence" value="ECO:0007669"/>
    <property type="project" value="UniProtKB-KW"/>
</dbReference>
<sequence length="218" mass="25871">PATKKQSEEWKHHGSPHTEKARKSLSKIKIAHKIYKIAYKIRHAHSFLSINWFAEFQRGRTFLCDEFREDPSMSVVATNVDAVREMIDRDRHMTYREIQAFLGIDMKAIHTILHDHLSVRKLCSRWTARQIVDFLSSKNVELTHCPYSLDLSPNDFFLFLNIKKKMRGERFESPEAAVETFRTLISEVTASEWKKCFENWFERIQKCIDLKGKYFEKQ</sequence>
<name>A0A836FP87_9HYME</name>
<dbReference type="EMBL" id="JAANIB010001770">
    <property type="protein sequence ID" value="KAG5342862.1"/>
    <property type="molecule type" value="Genomic_DNA"/>
</dbReference>
<evidence type="ECO:0000313" key="2">
    <source>
        <dbReference type="EMBL" id="KAG5342862.1"/>
    </source>
</evidence>
<keyword evidence="2" id="KW-0489">Methyltransferase</keyword>
<dbReference type="Proteomes" id="UP000670152">
    <property type="component" value="Unassembled WGS sequence"/>
</dbReference>
<feature type="non-terminal residue" evidence="2">
    <location>
        <position position="218"/>
    </location>
</feature>
<proteinExistence type="predicted"/>